<keyword evidence="13" id="KW-1185">Reference proteome</keyword>
<evidence type="ECO:0000256" key="3">
    <source>
        <dbReference type="ARBA" id="ARBA00006490"/>
    </source>
</evidence>
<dbReference type="PANTHER" id="PTHR11601">
    <property type="entry name" value="CYSTEINE DESULFURYLASE FAMILY MEMBER"/>
    <property type="match status" value="1"/>
</dbReference>
<dbReference type="Gene3D" id="1.10.260.50">
    <property type="match status" value="1"/>
</dbReference>
<dbReference type="RefSeq" id="WP_200610716.1">
    <property type="nucleotide sequence ID" value="NZ_JAEHHL010000008.1"/>
</dbReference>
<evidence type="ECO:0000256" key="8">
    <source>
        <dbReference type="ARBA" id="ARBA00023004"/>
    </source>
</evidence>
<feature type="domain" description="Aminotransferase class V" evidence="11">
    <location>
        <begin position="9"/>
        <end position="368"/>
    </location>
</feature>
<comment type="cofactor">
    <cofactor evidence="1">
        <name>pyridoxal 5'-phosphate</name>
        <dbReference type="ChEBI" id="CHEBI:597326"/>
    </cofactor>
</comment>
<dbReference type="GO" id="GO:0031071">
    <property type="term" value="F:cysteine desulfurase activity"/>
    <property type="evidence" value="ECO:0007669"/>
    <property type="project" value="UniProtKB-EC"/>
</dbReference>
<name>A0A8J7M9J0_9RHOB</name>
<comment type="similarity">
    <text evidence="3">Belongs to the class-V pyridoxal-phosphate-dependent aminotransferase family. NifS/IscS subfamily.</text>
</comment>
<evidence type="ECO:0000256" key="5">
    <source>
        <dbReference type="ARBA" id="ARBA00022679"/>
    </source>
</evidence>
<protein>
    <recommendedName>
        <fullName evidence="4">Cysteine desulfurase</fullName>
    </recommendedName>
</protein>
<evidence type="ECO:0000256" key="6">
    <source>
        <dbReference type="ARBA" id="ARBA00022723"/>
    </source>
</evidence>
<dbReference type="Gene3D" id="3.90.1150.10">
    <property type="entry name" value="Aspartate Aminotransferase, domain 1"/>
    <property type="match status" value="1"/>
</dbReference>
<dbReference type="InterPro" id="IPR015424">
    <property type="entry name" value="PyrdxlP-dep_Trfase"/>
</dbReference>
<dbReference type="InterPro" id="IPR016454">
    <property type="entry name" value="Cysteine_dSase"/>
</dbReference>
<proteinExistence type="inferred from homology"/>
<evidence type="ECO:0000256" key="10">
    <source>
        <dbReference type="ARBA" id="ARBA00050776"/>
    </source>
</evidence>
<dbReference type="Proteomes" id="UP000655420">
    <property type="component" value="Unassembled WGS sequence"/>
</dbReference>
<dbReference type="EMBL" id="JAEHHL010000008">
    <property type="protein sequence ID" value="MBK0400218.1"/>
    <property type="molecule type" value="Genomic_DNA"/>
</dbReference>
<evidence type="ECO:0000256" key="9">
    <source>
        <dbReference type="ARBA" id="ARBA00023014"/>
    </source>
</evidence>
<comment type="catalytic activity">
    <reaction evidence="10">
        <text>(sulfur carrier)-H + L-cysteine = (sulfur carrier)-SH + L-alanine</text>
        <dbReference type="Rhea" id="RHEA:43892"/>
        <dbReference type="Rhea" id="RHEA-COMP:14737"/>
        <dbReference type="Rhea" id="RHEA-COMP:14739"/>
        <dbReference type="ChEBI" id="CHEBI:29917"/>
        <dbReference type="ChEBI" id="CHEBI:35235"/>
        <dbReference type="ChEBI" id="CHEBI:57972"/>
        <dbReference type="ChEBI" id="CHEBI:64428"/>
        <dbReference type="EC" id="2.8.1.7"/>
    </reaction>
</comment>
<dbReference type="PANTHER" id="PTHR11601:SF34">
    <property type="entry name" value="CYSTEINE DESULFURASE"/>
    <property type="match status" value="1"/>
</dbReference>
<evidence type="ECO:0000256" key="7">
    <source>
        <dbReference type="ARBA" id="ARBA00022898"/>
    </source>
</evidence>
<dbReference type="SUPFAM" id="SSF53383">
    <property type="entry name" value="PLP-dependent transferases"/>
    <property type="match status" value="1"/>
</dbReference>
<accession>A0A8J7M9J0</accession>
<dbReference type="Pfam" id="PF00266">
    <property type="entry name" value="Aminotran_5"/>
    <property type="match status" value="1"/>
</dbReference>
<dbReference type="Gene3D" id="3.40.640.10">
    <property type="entry name" value="Type I PLP-dependent aspartate aminotransferase-like (Major domain)"/>
    <property type="match status" value="1"/>
</dbReference>
<dbReference type="InterPro" id="IPR000192">
    <property type="entry name" value="Aminotrans_V_dom"/>
</dbReference>
<dbReference type="InterPro" id="IPR015422">
    <property type="entry name" value="PyrdxlP-dep_Trfase_small"/>
</dbReference>
<evidence type="ECO:0000313" key="13">
    <source>
        <dbReference type="Proteomes" id="UP000655420"/>
    </source>
</evidence>
<evidence type="ECO:0000259" key="11">
    <source>
        <dbReference type="Pfam" id="PF00266"/>
    </source>
</evidence>
<evidence type="ECO:0000256" key="2">
    <source>
        <dbReference type="ARBA" id="ARBA00003120"/>
    </source>
</evidence>
<dbReference type="InterPro" id="IPR015421">
    <property type="entry name" value="PyrdxlP-dep_Trfase_major"/>
</dbReference>
<dbReference type="AlphaFoldDB" id="A0A8J7M9J0"/>
<comment type="caution">
    <text evidence="12">The sequence shown here is derived from an EMBL/GenBank/DDBJ whole genome shotgun (WGS) entry which is preliminary data.</text>
</comment>
<evidence type="ECO:0000256" key="4">
    <source>
        <dbReference type="ARBA" id="ARBA00013558"/>
    </source>
</evidence>
<evidence type="ECO:0000256" key="1">
    <source>
        <dbReference type="ARBA" id="ARBA00001933"/>
    </source>
</evidence>
<keyword evidence="5" id="KW-0808">Transferase</keyword>
<reference evidence="12" key="1">
    <citation type="submission" date="2020-12" db="EMBL/GenBank/DDBJ databases">
        <title>Bacterial taxonomy.</title>
        <authorList>
            <person name="Pan X."/>
        </authorList>
    </citation>
    <scope>NUCLEOTIDE SEQUENCE</scope>
    <source>
        <strain evidence="12">M0105</strain>
    </source>
</reference>
<organism evidence="12 13">
    <name type="scientific">Thermohalobaculum xanthum</name>
    <dbReference type="NCBI Taxonomy" id="2753746"/>
    <lineage>
        <taxon>Bacteria</taxon>
        <taxon>Pseudomonadati</taxon>
        <taxon>Pseudomonadota</taxon>
        <taxon>Alphaproteobacteria</taxon>
        <taxon>Rhodobacterales</taxon>
        <taxon>Paracoccaceae</taxon>
        <taxon>Thermohalobaculum</taxon>
    </lineage>
</organism>
<dbReference type="GO" id="GO:0046872">
    <property type="term" value="F:metal ion binding"/>
    <property type="evidence" value="ECO:0007669"/>
    <property type="project" value="UniProtKB-KW"/>
</dbReference>
<evidence type="ECO:0000313" key="12">
    <source>
        <dbReference type="EMBL" id="MBK0400218.1"/>
    </source>
</evidence>
<keyword evidence="9" id="KW-0411">Iron-sulfur</keyword>
<keyword evidence="7" id="KW-0663">Pyridoxal phosphate</keyword>
<sequence length="384" mass="40724">MTGLDGRRVYLDWNATAPLRPEARDAMLAAMDEVGNPSSVHAEGRAARAIVEKAREQVAALVGCEPDEVVFTSGATEGAGTVIRGRWSQIVLPSFEHDCVEKAVAAHPSAAIVRIPVANGGYLPADDYLREFLGASLASEALLCIQSANSETGVEQNAFNIVFHGRESGFRTLVDAVQYFGKRTTWNDLESPADFRLISSHKISGPKGAGALIVRSGIQIEPLLAGGGQEKNRRSGTENVIGIAGFGAAAEAAQRDLDAGAWDRVEKLRDRLEERLEAIAPDLIIFGREAPRLPNTSCFAVPGWAGETQVIALDLAGFAVSAGSACSSGKVRKASRVLTAMGFDEVTASSAIRVSMGPTTTEAEVMAFADAWEALCRRRASRAA</sequence>
<dbReference type="GO" id="GO:0051536">
    <property type="term" value="F:iron-sulfur cluster binding"/>
    <property type="evidence" value="ECO:0007669"/>
    <property type="project" value="UniProtKB-KW"/>
</dbReference>
<dbReference type="PIRSF" id="PIRSF005572">
    <property type="entry name" value="NifS"/>
    <property type="match status" value="1"/>
</dbReference>
<gene>
    <name evidence="12" type="ORF">H0I76_13550</name>
</gene>
<comment type="function">
    <text evidence="2">Catalyzes the removal of elemental sulfur atoms from cysteine to produce alanine. Seems to participate in the biosynthesis of the nitrogenase metalloclusters by providing the inorganic sulfur required for the Fe-S core formation.</text>
</comment>
<keyword evidence="6" id="KW-0479">Metal-binding</keyword>
<keyword evidence="8" id="KW-0408">Iron</keyword>